<evidence type="ECO:0008006" key="13">
    <source>
        <dbReference type="Google" id="ProtNLM"/>
    </source>
</evidence>
<evidence type="ECO:0000256" key="10">
    <source>
        <dbReference type="SAM" id="SignalP"/>
    </source>
</evidence>
<sequence length="428" mass="46278">MAITRRACTDGKIVLVLCLALAICEAIAEFDAAGAMARAKARADPAEKVFNVMKYGAMLGDHEDPMGEIADTNHAAFVQAFLAACHHKGKATVVIPRGTYILGPVTFQGPCSNPSPLVVHIQGTLKAATDLSLFPGQGQEWFNFEDINGLIVTGEGTFDGQGASAWKYRDPKSDNDAPGQRMPASIQFINVTNAVIRGITSLNSKGFHIFITMSRNIRLYHLRITAPEDSPNTDGIHISQSNLIKVAKSVISTGDDCIGIIRGASNISIKKVTCGPGHGISVGSLGKFDNELDVKGITVRNCTLIGTTNGVRIKTTEGQNPIRASGMIFQDIFMKDVKRPIVINQLYETKKDSIVKISDVHFTNIWGTSISKVAVDILCSKRFPCENVHFKDINLQYTGTHQSHMPFSSSCVNAKVGYTGCQFPPPCH</sequence>
<proteinExistence type="inferred from homology"/>
<protein>
    <recommendedName>
        <fullName evidence="13">Exopolygalacturonase-like</fullName>
    </recommendedName>
</protein>
<keyword evidence="4" id="KW-0964">Secreted</keyword>
<evidence type="ECO:0000256" key="3">
    <source>
        <dbReference type="ARBA" id="ARBA00022512"/>
    </source>
</evidence>
<name>A0ABQ8IA56_9ROSI</name>
<keyword evidence="10" id="KW-0732">Signal</keyword>
<evidence type="ECO:0000256" key="6">
    <source>
        <dbReference type="ARBA" id="ARBA00023295"/>
    </source>
</evidence>
<feature type="active site" evidence="8">
    <location>
        <position position="278"/>
    </location>
</feature>
<comment type="subcellular location">
    <subcellularLocation>
        <location evidence="1">Secreted</location>
        <location evidence="1">Cell wall</location>
    </subcellularLocation>
</comment>
<dbReference type="PANTHER" id="PTHR31375">
    <property type="match status" value="1"/>
</dbReference>
<reference evidence="11 12" key="1">
    <citation type="submission" date="2021-02" db="EMBL/GenBank/DDBJ databases">
        <title>Plant Genome Project.</title>
        <authorList>
            <person name="Zhang R.-G."/>
        </authorList>
    </citation>
    <scope>NUCLEOTIDE SEQUENCE [LARGE SCALE GENOMIC DNA]</scope>
    <source>
        <tissue evidence="11">Leaves</tissue>
    </source>
</reference>
<feature type="chain" id="PRO_5045514843" description="Exopolygalacturonase-like" evidence="10">
    <location>
        <begin position="27"/>
        <end position="428"/>
    </location>
</feature>
<dbReference type="SUPFAM" id="SSF51126">
    <property type="entry name" value="Pectin lyase-like"/>
    <property type="match status" value="1"/>
</dbReference>
<organism evidence="11 12">
    <name type="scientific">Xanthoceras sorbifolium</name>
    <dbReference type="NCBI Taxonomy" id="99658"/>
    <lineage>
        <taxon>Eukaryota</taxon>
        <taxon>Viridiplantae</taxon>
        <taxon>Streptophyta</taxon>
        <taxon>Embryophyta</taxon>
        <taxon>Tracheophyta</taxon>
        <taxon>Spermatophyta</taxon>
        <taxon>Magnoliopsida</taxon>
        <taxon>eudicotyledons</taxon>
        <taxon>Gunneridae</taxon>
        <taxon>Pentapetalae</taxon>
        <taxon>rosids</taxon>
        <taxon>malvids</taxon>
        <taxon>Sapindales</taxon>
        <taxon>Sapindaceae</taxon>
        <taxon>Xanthoceroideae</taxon>
        <taxon>Xanthoceras</taxon>
    </lineage>
</organism>
<keyword evidence="7" id="KW-0961">Cell wall biogenesis/degradation</keyword>
<dbReference type="InterPro" id="IPR011050">
    <property type="entry name" value="Pectin_lyase_fold/virulence"/>
</dbReference>
<evidence type="ECO:0000256" key="1">
    <source>
        <dbReference type="ARBA" id="ARBA00004191"/>
    </source>
</evidence>
<gene>
    <name evidence="11" type="ORF">JRO89_XS03G0165600</name>
</gene>
<dbReference type="Proteomes" id="UP000827721">
    <property type="component" value="Unassembled WGS sequence"/>
</dbReference>
<dbReference type="InterPro" id="IPR006626">
    <property type="entry name" value="PbH1"/>
</dbReference>
<dbReference type="InterPro" id="IPR012334">
    <property type="entry name" value="Pectin_lyas_fold"/>
</dbReference>
<accession>A0ABQ8IA56</accession>
<keyword evidence="5 9" id="KW-0378">Hydrolase</keyword>
<dbReference type="PROSITE" id="PS00502">
    <property type="entry name" value="POLYGALACTURONASE"/>
    <property type="match status" value="1"/>
</dbReference>
<comment type="caution">
    <text evidence="11">The sequence shown here is derived from an EMBL/GenBank/DDBJ whole genome shotgun (WGS) entry which is preliminary data.</text>
</comment>
<evidence type="ECO:0000256" key="2">
    <source>
        <dbReference type="ARBA" id="ARBA00008834"/>
    </source>
</evidence>
<dbReference type="InterPro" id="IPR000743">
    <property type="entry name" value="Glyco_hydro_28"/>
</dbReference>
<dbReference type="Pfam" id="PF00295">
    <property type="entry name" value="Glyco_hydro_28"/>
    <property type="match status" value="1"/>
</dbReference>
<evidence type="ECO:0000256" key="8">
    <source>
        <dbReference type="PROSITE-ProRule" id="PRU10052"/>
    </source>
</evidence>
<evidence type="ECO:0000313" key="12">
    <source>
        <dbReference type="Proteomes" id="UP000827721"/>
    </source>
</evidence>
<dbReference type="Gene3D" id="2.160.20.10">
    <property type="entry name" value="Single-stranded right-handed beta-helix, Pectin lyase-like"/>
    <property type="match status" value="1"/>
</dbReference>
<evidence type="ECO:0000313" key="11">
    <source>
        <dbReference type="EMBL" id="KAH7573528.1"/>
    </source>
</evidence>
<keyword evidence="6 9" id="KW-0326">Glycosidase</keyword>
<keyword evidence="3" id="KW-0134">Cell wall</keyword>
<evidence type="ECO:0000256" key="9">
    <source>
        <dbReference type="RuleBase" id="RU361169"/>
    </source>
</evidence>
<comment type="similarity">
    <text evidence="2 9">Belongs to the glycosyl hydrolase 28 family.</text>
</comment>
<feature type="signal peptide" evidence="10">
    <location>
        <begin position="1"/>
        <end position="26"/>
    </location>
</feature>
<dbReference type="EMBL" id="JAFEMO010000003">
    <property type="protein sequence ID" value="KAH7573528.1"/>
    <property type="molecule type" value="Genomic_DNA"/>
</dbReference>
<evidence type="ECO:0000256" key="7">
    <source>
        <dbReference type="ARBA" id="ARBA00023316"/>
    </source>
</evidence>
<keyword evidence="12" id="KW-1185">Reference proteome</keyword>
<evidence type="ECO:0000256" key="5">
    <source>
        <dbReference type="ARBA" id="ARBA00022801"/>
    </source>
</evidence>
<dbReference type="SMART" id="SM00710">
    <property type="entry name" value="PbH1"/>
    <property type="match status" value="4"/>
</dbReference>
<evidence type="ECO:0000256" key="4">
    <source>
        <dbReference type="ARBA" id="ARBA00022525"/>
    </source>
</evidence>